<name>A0AAN9TSP9_9HEMI</name>
<accession>A0AAN9TSP9</accession>
<keyword evidence="3" id="KW-1185">Reference proteome</keyword>
<protein>
    <submittedName>
        <fullName evidence="2">Uncharacterized protein</fullName>
    </submittedName>
</protein>
<dbReference type="Proteomes" id="UP001367676">
    <property type="component" value="Unassembled WGS sequence"/>
</dbReference>
<feature type="compositionally biased region" description="Basic and acidic residues" evidence="1">
    <location>
        <begin position="80"/>
        <end position="96"/>
    </location>
</feature>
<evidence type="ECO:0000313" key="2">
    <source>
        <dbReference type="EMBL" id="KAK7604335.1"/>
    </source>
</evidence>
<dbReference type="EMBL" id="JBBCAQ010000004">
    <property type="protein sequence ID" value="KAK7604335.1"/>
    <property type="molecule type" value="Genomic_DNA"/>
</dbReference>
<feature type="region of interest" description="Disordered" evidence="1">
    <location>
        <begin position="33"/>
        <end position="107"/>
    </location>
</feature>
<evidence type="ECO:0000256" key="1">
    <source>
        <dbReference type="SAM" id="MobiDB-lite"/>
    </source>
</evidence>
<organism evidence="2 3">
    <name type="scientific">Parthenolecanium corni</name>
    <dbReference type="NCBI Taxonomy" id="536013"/>
    <lineage>
        <taxon>Eukaryota</taxon>
        <taxon>Metazoa</taxon>
        <taxon>Ecdysozoa</taxon>
        <taxon>Arthropoda</taxon>
        <taxon>Hexapoda</taxon>
        <taxon>Insecta</taxon>
        <taxon>Pterygota</taxon>
        <taxon>Neoptera</taxon>
        <taxon>Paraneoptera</taxon>
        <taxon>Hemiptera</taxon>
        <taxon>Sternorrhyncha</taxon>
        <taxon>Coccoidea</taxon>
        <taxon>Coccidae</taxon>
        <taxon>Parthenolecanium</taxon>
    </lineage>
</organism>
<sequence length="172" mass="18563">MKNACAKTTTAAAAAAAAAWSLHSRREFGRQFERTSGELLKGDAPVSSGRSRSHRVEDTKRRATTSHRSGGVGSRVAANAERRGGGGEARLRRDASSRVVKKRQRSAPRRLVASGVRPAAGVMEIMARVRGSRPTRNEKLLAGPARNCVVPPLATRRTKRDRPTDAVNVARF</sequence>
<comment type="caution">
    <text evidence="2">The sequence shown here is derived from an EMBL/GenBank/DDBJ whole genome shotgun (WGS) entry which is preliminary data.</text>
</comment>
<evidence type="ECO:0000313" key="3">
    <source>
        <dbReference type="Proteomes" id="UP001367676"/>
    </source>
</evidence>
<proteinExistence type="predicted"/>
<reference evidence="2 3" key="1">
    <citation type="submission" date="2024-03" db="EMBL/GenBank/DDBJ databases">
        <title>Adaptation during the transition from Ophiocordyceps entomopathogen to insect associate is accompanied by gene loss and intensified selection.</title>
        <authorList>
            <person name="Ward C.M."/>
            <person name="Onetto C.A."/>
            <person name="Borneman A.R."/>
        </authorList>
    </citation>
    <scope>NUCLEOTIDE SEQUENCE [LARGE SCALE GENOMIC DNA]</scope>
    <source>
        <strain evidence="2">AWRI1</strain>
        <tissue evidence="2">Single Adult Female</tissue>
    </source>
</reference>
<gene>
    <name evidence="2" type="ORF">V9T40_004608</name>
</gene>
<dbReference type="AlphaFoldDB" id="A0AAN9TSP9"/>